<protein>
    <submittedName>
        <fullName evidence="1">Uncharacterized protein</fullName>
    </submittedName>
</protein>
<accession>A0A7S0SP81</accession>
<organism evidence="1">
    <name type="scientific">Mantoniella antarctica</name>
    <dbReference type="NCBI Taxonomy" id="81844"/>
    <lineage>
        <taxon>Eukaryota</taxon>
        <taxon>Viridiplantae</taxon>
        <taxon>Chlorophyta</taxon>
        <taxon>Mamiellophyceae</taxon>
        <taxon>Mamiellales</taxon>
        <taxon>Mamiellaceae</taxon>
        <taxon>Mantoniella</taxon>
    </lineage>
</organism>
<dbReference type="Gene3D" id="3.10.450.50">
    <property type="match status" value="1"/>
</dbReference>
<gene>
    <name evidence="1" type="ORF">MANT1106_LOCUS14228</name>
</gene>
<reference evidence="1" key="1">
    <citation type="submission" date="2021-01" db="EMBL/GenBank/DDBJ databases">
        <authorList>
            <person name="Corre E."/>
            <person name="Pelletier E."/>
            <person name="Niang G."/>
            <person name="Scheremetjew M."/>
            <person name="Finn R."/>
            <person name="Kale V."/>
            <person name="Holt S."/>
            <person name="Cochrane G."/>
            <person name="Meng A."/>
            <person name="Brown T."/>
            <person name="Cohen L."/>
        </authorList>
    </citation>
    <scope>NUCLEOTIDE SEQUENCE</scope>
    <source>
        <strain evidence="1">SL-175</strain>
    </source>
</reference>
<name>A0A7S0SP81_9CHLO</name>
<dbReference type="AlphaFoldDB" id="A0A7S0SP81"/>
<proteinExistence type="predicted"/>
<sequence length="291" mass="31523">MSALASLSASHVSARTVVASRSSRVSSISTTSHPLPHASKKNAFGFRSLNRRDFRRHAVSEPGVTAPPTGADPASIATWIAHHIVDEADMFAASSFPFSAEELIAYTKAFLATNNGADDPSRLAADFRFQAPVIGPLAKQEFLDQFTNFRLGDAFPDSNANFHAFRLDPFETNRVWFDNRFVGTHTGLLAGYIKATGKKVETPPQSHSLLFNKQGEVTQFTVGYVMDKQIGNSGGLGGVFGILYAVGSPLPFPEGKPWSKSIGYNIFSLVDALRKMVAKLVNYFKGFTVGA</sequence>
<evidence type="ECO:0000313" key="1">
    <source>
        <dbReference type="EMBL" id="CAD8711541.1"/>
    </source>
</evidence>
<dbReference type="EMBL" id="HBFC01023670">
    <property type="protein sequence ID" value="CAD8711541.1"/>
    <property type="molecule type" value="Transcribed_RNA"/>
</dbReference>